<dbReference type="PRINTS" id="PR00723">
    <property type="entry name" value="SUBTILISIN"/>
</dbReference>
<gene>
    <name evidence="9" type="ORF">FWJ32_08325</name>
</gene>
<dbReference type="AlphaFoldDB" id="A0A5D8QAV3"/>
<dbReference type="InterPro" id="IPR023828">
    <property type="entry name" value="Peptidase_S8_Ser-AS"/>
</dbReference>
<feature type="active site" description="Charge relay system" evidence="5">
    <location>
        <position position="238"/>
    </location>
</feature>
<dbReference type="PANTHER" id="PTHR43399">
    <property type="entry name" value="SUBTILISIN-RELATED"/>
    <property type="match status" value="1"/>
</dbReference>
<dbReference type="PROSITE" id="PS00136">
    <property type="entry name" value="SUBTILASE_ASP"/>
    <property type="match status" value="1"/>
</dbReference>
<keyword evidence="3 5" id="KW-0378">Hydrolase</keyword>
<dbReference type="GO" id="GO:0004252">
    <property type="term" value="F:serine-type endopeptidase activity"/>
    <property type="evidence" value="ECO:0007669"/>
    <property type="project" value="UniProtKB-UniRule"/>
</dbReference>
<evidence type="ECO:0000256" key="5">
    <source>
        <dbReference type="PROSITE-ProRule" id="PRU01240"/>
    </source>
</evidence>
<dbReference type="SUPFAM" id="SSF52743">
    <property type="entry name" value="Subtilisin-like"/>
    <property type="match status" value="1"/>
</dbReference>
<dbReference type="InterPro" id="IPR012854">
    <property type="entry name" value="Cu_amine_oxidase-like_N"/>
</dbReference>
<feature type="active site" description="Charge relay system" evidence="5">
    <location>
        <position position="50"/>
    </location>
</feature>
<dbReference type="InterPro" id="IPR015500">
    <property type="entry name" value="Peptidase_S8_subtilisin-rel"/>
</dbReference>
<dbReference type="PROSITE" id="PS00137">
    <property type="entry name" value="SUBTILASE_HIS"/>
    <property type="match status" value="1"/>
</dbReference>
<dbReference type="EMBL" id="VTPS01000011">
    <property type="protein sequence ID" value="TZE81730.1"/>
    <property type="molecule type" value="Genomic_DNA"/>
</dbReference>
<feature type="domain" description="Peptidase S8/S53" evidence="7">
    <location>
        <begin position="41"/>
        <end position="291"/>
    </location>
</feature>
<proteinExistence type="inferred from homology"/>
<dbReference type="InterPro" id="IPR000209">
    <property type="entry name" value="Peptidase_S8/S53_dom"/>
</dbReference>
<evidence type="ECO:0000256" key="3">
    <source>
        <dbReference type="ARBA" id="ARBA00022801"/>
    </source>
</evidence>
<protein>
    <submittedName>
        <fullName evidence="9">S8 family serine peptidase</fullName>
    </submittedName>
</protein>
<accession>A0A5D8QAV3</accession>
<evidence type="ECO:0000256" key="1">
    <source>
        <dbReference type="ARBA" id="ARBA00011073"/>
    </source>
</evidence>
<evidence type="ECO:0000259" key="8">
    <source>
        <dbReference type="Pfam" id="PF07833"/>
    </source>
</evidence>
<comment type="caution">
    <text evidence="9">The sequence shown here is derived from an EMBL/GenBank/DDBJ whole genome shotgun (WGS) entry which is preliminary data.</text>
</comment>
<keyword evidence="2 5" id="KW-0645">Protease</keyword>
<dbReference type="Pfam" id="PF00082">
    <property type="entry name" value="Peptidase_S8"/>
    <property type="match status" value="1"/>
</dbReference>
<dbReference type="InterPro" id="IPR023827">
    <property type="entry name" value="Peptidase_S8_Asp-AS"/>
</dbReference>
<dbReference type="CDD" id="cd07477">
    <property type="entry name" value="Peptidases_S8_Subtilisin_subset"/>
    <property type="match status" value="1"/>
</dbReference>
<dbReference type="SUPFAM" id="SSF55383">
    <property type="entry name" value="Copper amine oxidase, domain N"/>
    <property type="match status" value="1"/>
</dbReference>
<evidence type="ECO:0000313" key="9">
    <source>
        <dbReference type="EMBL" id="TZE81730.1"/>
    </source>
</evidence>
<evidence type="ECO:0000259" key="7">
    <source>
        <dbReference type="Pfam" id="PF00082"/>
    </source>
</evidence>
<dbReference type="Gene3D" id="3.40.50.200">
    <property type="entry name" value="Peptidase S8/S53 domain"/>
    <property type="match status" value="1"/>
</dbReference>
<dbReference type="RefSeq" id="WP_149545493.1">
    <property type="nucleotide sequence ID" value="NZ_VTPS01000011.1"/>
</dbReference>
<dbReference type="Gene3D" id="3.30.457.10">
    <property type="entry name" value="Copper amine oxidase-like, N-terminal domain"/>
    <property type="match status" value="1"/>
</dbReference>
<evidence type="ECO:0000256" key="2">
    <source>
        <dbReference type="ARBA" id="ARBA00022670"/>
    </source>
</evidence>
<dbReference type="InterPro" id="IPR036582">
    <property type="entry name" value="Mao_N_sf"/>
</dbReference>
<dbReference type="InterPro" id="IPR034202">
    <property type="entry name" value="Subtilisin_Carlsberg-like"/>
</dbReference>
<dbReference type="PROSITE" id="PS51892">
    <property type="entry name" value="SUBTILASE"/>
    <property type="match status" value="1"/>
</dbReference>
<keyword evidence="4 5" id="KW-0720">Serine protease</keyword>
<comment type="similarity">
    <text evidence="1 5 6">Belongs to the peptidase S8 family.</text>
</comment>
<keyword evidence="10" id="KW-1185">Reference proteome</keyword>
<dbReference type="GO" id="GO:0006508">
    <property type="term" value="P:proteolysis"/>
    <property type="evidence" value="ECO:0007669"/>
    <property type="project" value="UniProtKB-KW"/>
</dbReference>
<evidence type="ECO:0000313" key="10">
    <source>
        <dbReference type="Proteomes" id="UP000322976"/>
    </source>
</evidence>
<organism evidence="9 10">
    <name type="scientific">Calorimonas adulescens</name>
    <dbReference type="NCBI Taxonomy" id="2606906"/>
    <lineage>
        <taxon>Bacteria</taxon>
        <taxon>Bacillati</taxon>
        <taxon>Bacillota</taxon>
        <taxon>Clostridia</taxon>
        <taxon>Thermoanaerobacterales</taxon>
        <taxon>Thermoanaerobacteraceae</taxon>
        <taxon>Calorimonas</taxon>
    </lineage>
</organism>
<name>A0A5D8QAV3_9THEO</name>
<dbReference type="InterPro" id="IPR051048">
    <property type="entry name" value="Peptidase_S8/S53_subtilisin"/>
</dbReference>
<sequence>MTFRIPKTPRIVFVTENVPEGYMSYGLTLIGADVMWNRTHGENTVVAVIDTGIDYKHPELKDRIIGGKDFTGKGDFMDDNGHGTHVSGIIAASGIKVSGVAPKSNLLAVKVLDKEGEGQDQDVADGIAWAVENGAEIISMSFGSQNPSPIVRQALRFAYKKGAILVAAAGNEGDENIDADTVDYPARYPETIAVAAVDAKKIIAPFSSKGPEVDVAGPGVDIYSTYINGKYVYLSGTSMATPHISGAIALVLSDCKRIMGRKMTPEEMRNYLIMHTEDLGPKGKDDAYGYGMFTFNYGASLPSRSKEIKIKLDRGFTRMNGIVQIGAKVAVVDGKEINMDVEPFKFGDYVYVSARFLAEQLGAKTSFDASGKELTISNSKGTRLADFADLDC</sequence>
<evidence type="ECO:0000256" key="4">
    <source>
        <dbReference type="ARBA" id="ARBA00022825"/>
    </source>
</evidence>
<dbReference type="InterPro" id="IPR022398">
    <property type="entry name" value="Peptidase_S8_His-AS"/>
</dbReference>
<reference evidence="9 10" key="1">
    <citation type="submission" date="2019-08" db="EMBL/GenBank/DDBJ databases">
        <title>Calorimonas adulescens gen. nov., sp. nov., an anaerobic thermophilic bacterium from Sakhalin hot spring.</title>
        <authorList>
            <person name="Khomyakova M.A."/>
            <person name="Merkel A.Y."/>
            <person name="Novikov A."/>
            <person name="Bonch-Osmolovskaya E.A."/>
            <person name="Slobodkin A.I."/>
        </authorList>
    </citation>
    <scope>NUCLEOTIDE SEQUENCE [LARGE SCALE GENOMIC DNA]</scope>
    <source>
        <strain evidence="9 10">A05MB</strain>
    </source>
</reference>
<dbReference type="InterPro" id="IPR036852">
    <property type="entry name" value="Peptidase_S8/S53_dom_sf"/>
</dbReference>
<dbReference type="PROSITE" id="PS00138">
    <property type="entry name" value="SUBTILASE_SER"/>
    <property type="match status" value="1"/>
</dbReference>
<dbReference type="Proteomes" id="UP000322976">
    <property type="component" value="Unassembled WGS sequence"/>
</dbReference>
<evidence type="ECO:0000256" key="6">
    <source>
        <dbReference type="RuleBase" id="RU003355"/>
    </source>
</evidence>
<feature type="domain" description="Copper amine oxidase-like N-terminal" evidence="8">
    <location>
        <begin position="322"/>
        <end position="376"/>
    </location>
</feature>
<dbReference type="Pfam" id="PF07833">
    <property type="entry name" value="Cu_amine_oxidN1"/>
    <property type="match status" value="1"/>
</dbReference>
<feature type="active site" description="Charge relay system" evidence="5">
    <location>
        <position position="82"/>
    </location>
</feature>
<dbReference type="PANTHER" id="PTHR43399:SF4">
    <property type="entry name" value="CELL WALL-ASSOCIATED PROTEASE"/>
    <property type="match status" value="1"/>
</dbReference>